<reference evidence="2" key="1">
    <citation type="journal article" date="2022" name="Mol. Ecol. Resour.">
        <title>The genomes of chicory, endive, great burdock and yacon provide insights into Asteraceae palaeo-polyploidization history and plant inulin production.</title>
        <authorList>
            <person name="Fan W."/>
            <person name="Wang S."/>
            <person name="Wang H."/>
            <person name="Wang A."/>
            <person name="Jiang F."/>
            <person name="Liu H."/>
            <person name="Zhao H."/>
            <person name="Xu D."/>
            <person name="Zhang Y."/>
        </authorList>
    </citation>
    <scope>NUCLEOTIDE SEQUENCE [LARGE SCALE GENOMIC DNA]</scope>
    <source>
        <strain evidence="2">cv. Niubang</strain>
    </source>
</reference>
<name>A0ACB9EFB7_ARCLA</name>
<dbReference type="Proteomes" id="UP001055879">
    <property type="component" value="Linkage Group LG02"/>
</dbReference>
<keyword evidence="2" id="KW-1185">Reference proteome</keyword>
<gene>
    <name evidence="1" type="ORF">L6452_05261</name>
</gene>
<accession>A0ACB9EFB7</accession>
<evidence type="ECO:0000313" key="1">
    <source>
        <dbReference type="EMBL" id="KAI3757718.1"/>
    </source>
</evidence>
<evidence type="ECO:0000313" key="2">
    <source>
        <dbReference type="Proteomes" id="UP001055879"/>
    </source>
</evidence>
<proteinExistence type="predicted"/>
<comment type="caution">
    <text evidence="1">The sequence shown here is derived from an EMBL/GenBank/DDBJ whole genome shotgun (WGS) entry which is preliminary data.</text>
</comment>
<organism evidence="1 2">
    <name type="scientific">Arctium lappa</name>
    <name type="common">Greater burdock</name>
    <name type="synonym">Lappa major</name>
    <dbReference type="NCBI Taxonomy" id="4217"/>
    <lineage>
        <taxon>Eukaryota</taxon>
        <taxon>Viridiplantae</taxon>
        <taxon>Streptophyta</taxon>
        <taxon>Embryophyta</taxon>
        <taxon>Tracheophyta</taxon>
        <taxon>Spermatophyta</taxon>
        <taxon>Magnoliopsida</taxon>
        <taxon>eudicotyledons</taxon>
        <taxon>Gunneridae</taxon>
        <taxon>Pentapetalae</taxon>
        <taxon>asterids</taxon>
        <taxon>campanulids</taxon>
        <taxon>Asterales</taxon>
        <taxon>Asteraceae</taxon>
        <taxon>Carduoideae</taxon>
        <taxon>Cardueae</taxon>
        <taxon>Arctiinae</taxon>
        <taxon>Arctium</taxon>
    </lineage>
</organism>
<protein>
    <submittedName>
        <fullName evidence="1">Uncharacterized protein</fullName>
    </submittedName>
</protein>
<reference evidence="1 2" key="2">
    <citation type="journal article" date="2022" name="Mol. Ecol. Resour.">
        <title>The genomes of chicory, endive, great burdock and yacon provide insights into Asteraceae paleo-polyploidization history and plant inulin production.</title>
        <authorList>
            <person name="Fan W."/>
            <person name="Wang S."/>
            <person name="Wang H."/>
            <person name="Wang A."/>
            <person name="Jiang F."/>
            <person name="Liu H."/>
            <person name="Zhao H."/>
            <person name="Xu D."/>
            <person name="Zhang Y."/>
        </authorList>
    </citation>
    <scope>NUCLEOTIDE SEQUENCE [LARGE SCALE GENOMIC DNA]</scope>
    <source>
        <strain evidence="2">cv. Niubang</strain>
    </source>
</reference>
<dbReference type="EMBL" id="CM042048">
    <property type="protein sequence ID" value="KAI3757718.1"/>
    <property type="molecule type" value="Genomic_DNA"/>
</dbReference>
<sequence length="150" mass="17290">MYRWALFCFINFTFKYHQLSKITMSFLGSLNFFFKVTKMAMSNLRRLLSTPPPDLSRPAMIFSAVRSEFTNSTNRFISNSTENLRTHQDQDGAANEDDKIQKTQDHGEENDEDDGDEIDINEETGEVGGPRGPEPTRYGDWERNGRCSDF</sequence>